<dbReference type="EMBL" id="BMDT01000004">
    <property type="protein sequence ID" value="GGI65587.1"/>
    <property type="molecule type" value="Genomic_DNA"/>
</dbReference>
<feature type="transmembrane region" description="Helical" evidence="1">
    <location>
        <begin position="6"/>
        <end position="25"/>
    </location>
</feature>
<dbReference type="RefSeq" id="WP_188367422.1">
    <property type="nucleotide sequence ID" value="NZ_BMDT01000004.1"/>
</dbReference>
<dbReference type="Proteomes" id="UP000622610">
    <property type="component" value="Unassembled WGS sequence"/>
</dbReference>
<reference evidence="2" key="2">
    <citation type="submission" date="2020-09" db="EMBL/GenBank/DDBJ databases">
        <authorList>
            <person name="Sun Q."/>
            <person name="Sedlacek I."/>
        </authorList>
    </citation>
    <scope>NUCLEOTIDE SEQUENCE</scope>
    <source>
        <strain evidence="2">CCM 8433</strain>
    </source>
</reference>
<gene>
    <name evidence="2" type="ORF">GCM10011482_12410</name>
</gene>
<sequence length="172" mass="20150">MSMFIAGLSGVIVGGLLVGLAFYFYMRMIDQKEKRERVMTHKVREIETLIALNQKVVEILEKRILLMDKYVSFDAFDDCYITVDDYVYLQSYAAHNSFYLPNHFLEEFFKQISMRRAVLSPEETIAIGGYTFRGGRVIMEQLSDNMTEMIYERKVQLNKLTKEPMSLFSKTF</sequence>
<evidence type="ECO:0000313" key="3">
    <source>
        <dbReference type="Proteomes" id="UP000622610"/>
    </source>
</evidence>
<evidence type="ECO:0000313" key="2">
    <source>
        <dbReference type="EMBL" id="GGI65587.1"/>
    </source>
</evidence>
<comment type="caution">
    <text evidence="2">The sequence shown here is derived from an EMBL/GenBank/DDBJ whole genome shotgun (WGS) entry which is preliminary data.</text>
</comment>
<keyword evidence="3" id="KW-1185">Reference proteome</keyword>
<dbReference type="AlphaFoldDB" id="A0A917N6A2"/>
<proteinExistence type="predicted"/>
<protein>
    <submittedName>
        <fullName evidence="2">Uncharacterized protein</fullName>
    </submittedName>
</protein>
<name>A0A917N6A2_9ENTE</name>
<accession>A0A917N6A2</accession>
<keyword evidence="1" id="KW-1133">Transmembrane helix</keyword>
<keyword evidence="1" id="KW-0472">Membrane</keyword>
<reference evidence="2" key="1">
    <citation type="journal article" date="2014" name="Int. J. Syst. Evol. Microbiol.">
        <title>Complete genome sequence of Corynebacterium casei LMG S-19264T (=DSM 44701T), isolated from a smear-ripened cheese.</title>
        <authorList>
            <consortium name="US DOE Joint Genome Institute (JGI-PGF)"/>
            <person name="Walter F."/>
            <person name="Albersmeier A."/>
            <person name="Kalinowski J."/>
            <person name="Ruckert C."/>
        </authorList>
    </citation>
    <scope>NUCLEOTIDE SEQUENCE</scope>
    <source>
        <strain evidence="2">CCM 8433</strain>
    </source>
</reference>
<evidence type="ECO:0000256" key="1">
    <source>
        <dbReference type="SAM" id="Phobius"/>
    </source>
</evidence>
<keyword evidence="1" id="KW-0812">Transmembrane</keyword>
<organism evidence="2 3">
    <name type="scientific">Enterococcus alcedinis</name>
    <dbReference type="NCBI Taxonomy" id="1274384"/>
    <lineage>
        <taxon>Bacteria</taxon>
        <taxon>Bacillati</taxon>
        <taxon>Bacillota</taxon>
        <taxon>Bacilli</taxon>
        <taxon>Lactobacillales</taxon>
        <taxon>Enterococcaceae</taxon>
        <taxon>Enterococcus</taxon>
    </lineage>
</organism>